<feature type="compositionally biased region" description="Polar residues" evidence="1">
    <location>
        <begin position="1"/>
        <end position="22"/>
    </location>
</feature>
<proteinExistence type="predicted"/>
<protein>
    <submittedName>
        <fullName evidence="2">Uncharacterized protein</fullName>
    </submittedName>
</protein>
<evidence type="ECO:0000256" key="1">
    <source>
        <dbReference type="SAM" id="MobiDB-lite"/>
    </source>
</evidence>
<feature type="region of interest" description="Disordered" evidence="1">
    <location>
        <begin position="1"/>
        <end position="56"/>
    </location>
</feature>
<dbReference type="EMBL" id="JAABOA010007299">
    <property type="protein sequence ID" value="KAF9544899.1"/>
    <property type="molecule type" value="Genomic_DNA"/>
</dbReference>
<reference evidence="2" key="1">
    <citation type="journal article" date="2020" name="Fungal Divers.">
        <title>Resolving the Mortierellaceae phylogeny through synthesis of multi-gene phylogenetics and phylogenomics.</title>
        <authorList>
            <person name="Vandepol N."/>
            <person name="Liber J."/>
            <person name="Desiro A."/>
            <person name="Na H."/>
            <person name="Kennedy M."/>
            <person name="Barry K."/>
            <person name="Grigoriev I.V."/>
            <person name="Miller A.N."/>
            <person name="O'Donnell K."/>
            <person name="Stajich J.E."/>
            <person name="Bonito G."/>
        </authorList>
    </citation>
    <scope>NUCLEOTIDE SEQUENCE</scope>
    <source>
        <strain evidence="2">KOD1015</strain>
    </source>
</reference>
<dbReference type="OrthoDB" id="2593073at2759"/>
<accession>A0A9P6F7R5</accession>
<organism evidence="2 3">
    <name type="scientific">Lunasporangiospora selenospora</name>
    <dbReference type="NCBI Taxonomy" id="979761"/>
    <lineage>
        <taxon>Eukaryota</taxon>
        <taxon>Fungi</taxon>
        <taxon>Fungi incertae sedis</taxon>
        <taxon>Mucoromycota</taxon>
        <taxon>Mortierellomycotina</taxon>
        <taxon>Mortierellomycetes</taxon>
        <taxon>Mortierellales</taxon>
        <taxon>Mortierellaceae</taxon>
        <taxon>Lunasporangiospora</taxon>
    </lineage>
</organism>
<dbReference type="AlphaFoldDB" id="A0A9P6F7R5"/>
<name>A0A9P6F7R5_9FUNG</name>
<dbReference type="Proteomes" id="UP000780801">
    <property type="component" value="Unassembled WGS sequence"/>
</dbReference>
<keyword evidence="3" id="KW-1185">Reference proteome</keyword>
<evidence type="ECO:0000313" key="2">
    <source>
        <dbReference type="EMBL" id="KAF9544899.1"/>
    </source>
</evidence>
<feature type="non-terminal residue" evidence="2">
    <location>
        <position position="210"/>
    </location>
</feature>
<evidence type="ECO:0000313" key="3">
    <source>
        <dbReference type="Proteomes" id="UP000780801"/>
    </source>
</evidence>
<comment type="caution">
    <text evidence="2">The sequence shown here is derived from an EMBL/GenBank/DDBJ whole genome shotgun (WGS) entry which is preliminary data.</text>
</comment>
<gene>
    <name evidence="2" type="ORF">BGW38_009705</name>
</gene>
<sequence length="210" mass="22532">MTPDSTTTGSMSPRPTTASVNRMTIPGVTPESVLSATESGAGGGSEGHAPNQDGYFSFDGEILYRAPPLFIQDFSEEGKSKASVSHLAPLSVPRPAYLPPGTTLPKHTDYTKHPTVFDELQSSLFPPGTLESLHINMATPQEVVSDDSLFESLQGKPSESWETLGKSSSGLQSFRVNLARRPGEVVEKEVVVTDEILDKVCGVLQRTKDV</sequence>